<proteinExistence type="predicted"/>
<evidence type="ECO:0000313" key="4">
    <source>
        <dbReference type="Proteomes" id="UP000076079"/>
    </source>
</evidence>
<feature type="transmembrane region" description="Helical" evidence="1">
    <location>
        <begin position="34"/>
        <end position="53"/>
    </location>
</feature>
<keyword evidence="1" id="KW-0472">Membrane</keyword>
<feature type="transmembrane region" description="Helical" evidence="1">
    <location>
        <begin position="65"/>
        <end position="83"/>
    </location>
</feature>
<reference evidence="3 4" key="1">
    <citation type="journal article" date="2016" name="Genome Announc.">
        <title>First Complete Genome Sequence of a Subdivision 6 Acidobacterium Strain.</title>
        <authorList>
            <person name="Huang S."/>
            <person name="Vieira S."/>
            <person name="Bunk B."/>
            <person name="Riedel T."/>
            <person name="Sproer C."/>
            <person name="Overmann J."/>
        </authorList>
    </citation>
    <scope>NUCLEOTIDE SEQUENCE [LARGE SCALE GENOMIC DNA]</scope>
    <source>
        <strain evidence="4">DSM 100886 HEG_-6_39</strain>
    </source>
</reference>
<protein>
    <recommendedName>
        <fullName evidence="2">Acyltransferase 3 domain-containing protein</fullName>
    </recommendedName>
</protein>
<evidence type="ECO:0000313" key="3">
    <source>
        <dbReference type="EMBL" id="AMY12975.1"/>
    </source>
</evidence>
<feature type="transmembrane region" description="Helical" evidence="1">
    <location>
        <begin position="283"/>
        <end position="301"/>
    </location>
</feature>
<dbReference type="KEGG" id="abac:LuPra_06261"/>
<accession>A0A143PWA2</accession>
<reference evidence="4" key="2">
    <citation type="submission" date="2016-04" db="EMBL/GenBank/DDBJ databases">
        <title>First Complete Genome Sequence of a Subdivision 6 Acidobacterium.</title>
        <authorList>
            <person name="Huang S."/>
            <person name="Vieira S."/>
            <person name="Bunk B."/>
            <person name="Riedel T."/>
            <person name="Sproeer C."/>
            <person name="Overmann J."/>
        </authorList>
    </citation>
    <scope>NUCLEOTIDE SEQUENCE [LARGE SCALE GENOMIC DNA]</scope>
    <source>
        <strain evidence="4">DSM 100886 HEG_-6_39</strain>
    </source>
</reference>
<feature type="transmembrane region" description="Helical" evidence="1">
    <location>
        <begin position="104"/>
        <end position="123"/>
    </location>
</feature>
<dbReference type="RefSeq" id="WP_110174383.1">
    <property type="nucleotide sequence ID" value="NZ_CP015136.1"/>
</dbReference>
<feature type="transmembrane region" description="Helical" evidence="1">
    <location>
        <begin position="175"/>
        <end position="193"/>
    </location>
</feature>
<feature type="domain" description="Acyltransferase 3" evidence="2">
    <location>
        <begin position="30"/>
        <end position="326"/>
    </location>
</feature>
<keyword evidence="1" id="KW-0812">Transmembrane</keyword>
<feature type="transmembrane region" description="Helical" evidence="1">
    <location>
        <begin position="251"/>
        <end position="271"/>
    </location>
</feature>
<feature type="transmembrane region" description="Helical" evidence="1">
    <location>
        <begin position="199"/>
        <end position="216"/>
    </location>
</feature>
<feature type="transmembrane region" description="Helical" evidence="1">
    <location>
        <begin position="223"/>
        <end position="245"/>
    </location>
</feature>
<keyword evidence="4" id="KW-1185">Reference proteome</keyword>
<dbReference type="Proteomes" id="UP000076079">
    <property type="component" value="Chromosome"/>
</dbReference>
<evidence type="ECO:0000256" key="1">
    <source>
        <dbReference type="SAM" id="Phobius"/>
    </source>
</evidence>
<dbReference type="STRING" id="1855912.LuPra_06261"/>
<dbReference type="Pfam" id="PF01757">
    <property type="entry name" value="Acyl_transf_3"/>
    <property type="match status" value="1"/>
</dbReference>
<feature type="transmembrane region" description="Helical" evidence="1">
    <location>
        <begin position="313"/>
        <end position="333"/>
    </location>
</feature>
<keyword evidence="1" id="KW-1133">Transmembrane helix</keyword>
<name>A0A143PWA2_LUTPR</name>
<evidence type="ECO:0000259" key="2">
    <source>
        <dbReference type="Pfam" id="PF01757"/>
    </source>
</evidence>
<organism evidence="3 4">
    <name type="scientific">Luteitalea pratensis</name>
    <dbReference type="NCBI Taxonomy" id="1855912"/>
    <lineage>
        <taxon>Bacteria</taxon>
        <taxon>Pseudomonadati</taxon>
        <taxon>Acidobacteriota</taxon>
        <taxon>Vicinamibacteria</taxon>
        <taxon>Vicinamibacterales</taxon>
        <taxon>Vicinamibacteraceae</taxon>
        <taxon>Luteitalea</taxon>
    </lineage>
</organism>
<dbReference type="AlphaFoldDB" id="A0A143PWA2"/>
<dbReference type="InterPro" id="IPR002656">
    <property type="entry name" value="Acyl_transf_3_dom"/>
</dbReference>
<dbReference type="EMBL" id="CP015136">
    <property type="protein sequence ID" value="AMY12975.1"/>
    <property type="molecule type" value="Genomic_DNA"/>
</dbReference>
<feature type="transmembrane region" description="Helical" evidence="1">
    <location>
        <begin position="143"/>
        <end position="168"/>
    </location>
</feature>
<gene>
    <name evidence="3" type="ORF">LuPra_06261</name>
</gene>
<sequence length="351" mass="38397">MHEASSVTAAGARPGEARSVASSAVEGRDYALDWVKGALVLLMVLYHWLNYFIGLDWPGYPYLRFLTPSFLFITGFIVGRVYLARYAGSPWQLAGRSWQRGVKLLTLFTVLNFVDTASALGSIDPDILKWAWPSERLEAVFLHGGGGAAFSILIPIAYFLFAVPLIWWSVRVAGVPLWLLASAMVALAITRALSGYGNAQFEFISVGVAGAGLGAARRFKLEFLASHVALLLVLYGLHLAAIAVWNTPFEVQVVTTYLNVSFLYACASRLNPRLILKQGVVELGEYSLFAYVVQIVALQVLRRGMPAPPGVGGKALALAVAILLTCAAVRLMARIRSRSRPVDWWYRTVFA</sequence>
<dbReference type="GO" id="GO:0016747">
    <property type="term" value="F:acyltransferase activity, transferring groups other than amino-acyl groups"/>
    <property type="evidence" value="ECO:0007669"/>
    <property type="project" value="InterPro"/>
</dbReference>